<reference evidence="1" key="2">
    <citation type="journal article" date="2023" name="Science">
        <title>Genomic signatures of disease resistance in endangered staghorn corals.</title>
        <authorList>
            <person name="Vollmer S.V."/>
            <person name="Selwyn J.D."/>
            <person name="Despard B.A."/>
            <person name="Roesel C.L."/>
        </authorList>
    </citation>
    <scope>NUCLEOTIDE SEQUENCE</scope>
    <source>
        <strain evidence="1">K2</strain>
    </source>
</reference>
<evidence type="ECO:0000313" key="2">
    <source>
        <dbReference type="Proteomes" id="UP001249851"/>
    </source>
</evidence>
<accession>A0AAD9R7V1</accession>
<dbReference type="Proteomes" id="UP001249851">
    <property type="component" value="Unassembled WGS sequence"/>
</dbReference>
<dbReference type="EMBL" id="JARQWQ010000001">
    <property type="protein sequence ID" value="KAK2574661.1"/>
    <property type="molecule type" value="Genomic_DNA"/>
</dbReference>
<keyword evidence="2" id="KW-1185">Reference proteome</keyword>
<reference evidence="1" key="1">
    <citation type="journal article" date="2023" name="G3 (Bethesda)">
        <title>Whole genome assembly and annotation of the endangered Caribbean coral Acropora cervicornis.</title>
        <authorList>
            <person name="Selwyn J.D."/>
            <person name="Vollmer S.V."/>
        </authorList>
    </citation>
    <scope>NUCLEOTIDE SEQUENCE</scope>
    <source>
        <strain evidence="1">K2</strain>
    </source>
</reference>
<dbReference type="AlphaFoldDB" id="A0AAD9R7V1"/>
<proteinExistence type="predicted"/>
<evidence type="ECO:0000313" key="1">
    <source>
        <dbReference type="EMBL" id="KAK2574661.1"/>
    </source>
</evidence>
<sequence length="127" mass="14408">MVKSLMSKHQSYVVEAWYMLHSVASELEYVCSLNRTLQRLINEELSRTFRPVKEDDERTSLLDVTILNTMVTAYCDKLERVLSRGTAFAPSRLLAHLQGKLRLVTYTDAATRTTSLHISSDVSSLAL</sequence>
<name>A0AAD9R7V1_ACRCE</name>
<gene>
    <name evidence="1" type="ORF">P5673_000861</name>
</gene>
<protein>
    <submittedName>
        <fullName evidence="1">Uncharacterized protein</fullName>
    </submittedName>
</protein>
<organism evidence="1 2">
    <name type="scientific">Acropora cervicornis</name>
    <name type="common">Staghorn coral</name>
    <dbReference type="NCBI Taxonomy" id="6130"/>
    <lineage>
        <taxon>Eukaryota</taxon>
        <taxon>Metazoa</taxon>
        <taxon>Cnidaria</taxon>
        <taxon>Anthozoa</taxon>
        <taxon>Hexacorallia</taxon>
        <taxon>Scleractinia</taxon>
        <taxon>Astrocoeniina</taxon>
        <taxon>Acroporidae</taxon>
        <taxon>Acropora</taxon>
    </lineage>
</organism>
<comment type="caution">
    <text evidence="1">The sequence shown here is derived from an EMBL/GenBank/DDBJ whole genome shotgun (WGS) entry which is preliminary data.</text>
</comment>